<dbReference type="Proteomes" id="UP000606786">
    <property type="component" value="Unassembled WGS sequence"/>
</dbReference>
<sequence>MLMPHRHLNVKLSARQLSHRHLITIYQHLIQFHLTLSATTAAAAAAVAAATDGGAGAVGGADGGGKVISIQTFSLLSTHHQFALDVKAALLIVSTFIHTHTHTNTNTHL</sequence>
<dbReference type="AlphaFoldDB" id="A0A811UVU8"/>
<evidence type="ECO:0000313" key="2">
    <source>
        <dbReference type="Proteomes" id="UP000606786"/>
    </source>
</evidence>
<keyword evidence="2" id="KW-1185">Reference proteome</keyword>
<gene>
    <name evidence="1" type="ORF">CCAP1982_LOCUS11274</name>
</gene>
<dbReference type="EMBL" id="CAJHJT010000034">
    <property type="protein sequence ID" value="CAD7002804.1"/>
    <property type="molecule type" value="Genomic_DNA"/>
</dbReference>
<comment type="caution">
    <text evidence="1">The sequence shown here is derived from an EMBL/GenBank/DDBJ whole genome shotgun (WGS) entry which is preliminary data.</text>
</comment>
<proteinExistence type="predicted"/>
<evidence type="ECO:0000313" key="1">
    <source>
        <dbReference type="EMBL" id="CAD7002804.1"/>
    </source>
</evidence>
<reference evidence="1" key="1">
    <citation type="submission" date="2020-11" db="EMBL/GenBank/DDBJ databases">
        <authorList>
            <person name="Whitehead M."/>
        </authorList>
    </citation>
    <scope>NUCLEOTIDE SEQUENCE</scope>
    <source>
        <strain evidence="1">EGII</strain>
    </source>
</reference>
<protein>
    <submittedName>
        <fullName evidence="1">(Mediterranean fruit fly) hypothetical protein</fullName>
    </submittedName>
</protein>
<organism evidence="1 2">
    <name type="scientific">Ceratitis capitata</name>
    <name type="common">Mediterranean fruit fly</name>
    <name type="synonym">Tephritis capitata</name>
    <dbReference type="NCBI Taxonomy" id="7213"/>
    <lineage>
        <taxon>Eukaryota</taxon>
        <taxon>Metazoa</taxon>
        <taxon>Ecdysozoa</taxon>
        <taxon>Arthropoda</taxon>
        <taxon>Hexapoda</taxon>
        <taxon>Insecta</taxon>
        <taxon>Pterygota</taxon>
        <taxon>Neoptera</taxon>
        <taxon>Endopterygota</taxon>
        <taxon>Diptera</taxon>
        <taxon>Brachycera</taxon>
        <taxon>Muscomorpha</taxon>
        <taxon>Tephritoidea</taxon>
        <taxon>Tephritidae</taxon>
        <taxon>Ceratitis</taxon>
        <taxon>Ceratitis</taxon>
    </lineage>
</organism>
<accession>A0A811UVU8</accession>
<name>A0A811UVU8_CERCA</name>